<evidence type="ECO:0000256" key="5">
    <source>
        <dbReference type="ARBA" id="ARBA00023295"/>
    </source>
</evidence>
<feature type="compositionally biased region" description="Pro residues" evidence="9">
    <location>
        <begin position="1"/>
        <end position="10"/>
    </location>
</feature>
<reference evidence="12 13" key="1">
    <citation type="submission" date="2020-07" db="EMBL/GenBank/DDBJ databases">
        <title>Sequencing the genomes of 1000 actinobacteria strains.</title>
        <authorList>
            <person name="Klenk H.-P."/>
        </authorList>
    </citation>
    <scope>NUCLEOTIDE SEQUENCE [LARGE SCALE GENOMIC DNA]</scope>
    <source>
        <strain evidence="12 13">DSM 8598</strain>
    </source>
</reference>
<name>A0A852WY20_9MICO</name>
<dbReference type="InterPro" id="IPR013529">
    <property type="entry name" value="Glyco_hydro_42_N"/>
</dbReference>
<evidence type="ECO:0000256" key="1">
    <source>
        <dbReference type="ARBA" id="ARBA00001412"/>
    </source>
</evidence>
<dbReference type="InterPro" id="IPR017853">
    <property type="entry name" value="GH"/>
</dbReference>
<dbReference type="SUPFAM" id="SSF52317">
    <property type="entry name" value="Class I glutamine amidotransferase-like"/>
    <property type="match status" value="1"/>
</dbReference>
<dbReference type="Gene3D" id="2.60.40.1180">
    <property type="entry name" value="Golgi alpha-mannosidase II"/>
    <property type="match status" value="1"/>
</dbReference>
<sequence>MPSQPAPTSRPAPVTGAEATTAAASAASTSTTSAAPSPAASASAAPVRSGWMPGTSSIRFGGDYNPEQWTRETWLEDIELMREAGVNLVSVGIFSWALLEPREGEYDFAFLDEVLDLLAGAGIDVDLGTPTTVPPAWFWKAYPQARPVTRDGVALGFGSRGIVSPSSPEYRRAASAIAERLAERYAQHPAVVMWHVHNEYGAPVSESFDEASVANFRRWLAARYGSLDALNRAWGTTFWGQVYGEWDEIDAPRQSASVSNPAHQLDFKRFSSDALLECFVLERDAIRRHATQPVTTNFMATSCPSVDYWRWAPEVDIVSNDHYLTASRIDAHVMLAMDADFTRSLAAGRPWVLMEHSTSAVNWQPRNVAKRPGELARNSMAHLARGADAIMFFQFRASRFGAEKFHSAMLPHAGRSSRVWKEVVGLGELVGDLSELRGSRVEASVAVIWSTESFWAQELEWRPSVDLSHRERLEAFYSELWKLGVTVDFVHPGADLSGYSAVFAPSLYLLDEASTANLQAYVAGGGVLAVSYFSGIVDEFDSVPAGPFPGRLREVLGLAIEEFQPLREGGLVELTNGSSGAVWTDEIHLEGAAAVEGFVDGPAAGLPAITRNALGDGAAWYLSTRLDGDELAAFIGGVLADAGLEVAPPPTGLERVFRVAGDGTRFVVAINHAKTDAVIAAAGVDVATGEATDASTLVPAGGTRVIRLAASEG</sequence>
<gene>
    <name evidence="12" type="ORF">BJY17_001897</name>
</gene>
<feature type="binding site" evidence="8">
    <location>
        <position position="363"/>
    </location>
    <ligand>
        <name>substrate</name>
    </ligand>
</feature>
<feature type="active site" description="Proton donor" evidence="7">
    <location>
        <position position="199"/>
    </location>
</feature>
<dbReference type="PANTHER" id="PTHR36447">
    <property type="entry name" value="BETA-GALACTOSIDASE GANA"/>
    <property type="match status" value="1"/>
</dbReference>
<dbReference type="Gene3D" id="3.20.20.80">
    <property type="entry name" value="Glycosidases"/>
    <property type="match status" value="1"/>
</dbReference>
<dbReference type="GO" id="GO:0005975">
    <property type="term" value="P:carbohydrate metabolic process"/>
    <property type="evidence" value="ECO:0007669"/>
    <property type="project" value="InterPro"/>
</dbReference>
<dbReference type="InterPro" id="IPR003476">
    <property type="entry name" value="Glyco_hydro_42"/>
</dbReference>
<comment type="catalytic activity">
    <reaction evidence="1 6">
        <text>Hydrolysis of terminal non-reducing beta-D-galactose residues in beta-D-galactosides.</text>
        <dbReference type="EC" id="3.2.1.23"/>
    </reaction>
</comment>
<evidence type="ECO:0000313" key="12">
    <source>
        <dbReference type="EMBL" id="NYG21150.1"/>
    </source>
</evidence>
<dbReference type="SUPFAM" id="SSF51445">
    <property type="entry name" value="(Trans)glycosidases"/>
    <property type="match status" value="1"/>
</dbReference>
<dbReference type="Gene3D" id="3.40.50.880">
    <property type="match status" value="1"/>
</dbReference>
<evidence type="ECO:0000256" key="3">
    <source>
        <dbReference type="ARBA" id="ARBA00012756"/>
    </source>
</evidence>
<comment type="similarity">
    <text evidence="2 6">Belongs to the glycosyl hydrolase 42 family.</text>
</comment>
<protein>
    <recommendedName>
        <fullName evidence="3 6">Beta-galactosidase</fullName>
        <shortName evidence="6">Beta-gal</shortName>
        <ecNumber evidence="3 6">3.2.1.23</ecNumber>
    </recommendedName>
</protein>
<evidence type="ECO:0000259" key="10">
    <source>
        <dbReference type="Pfam" id="PF02449"/>
    </source>
</evidence>
<dbReference type="Proteomes" id="UP000549066">
    <property type="component" value="Unassembled WGS sequence"/>
</dbReference>
<evidence type="ECO:0000256" key="4">
    <source>
        <dbReference type="ARBA" id="ARBA00022801"/>
    </source>
</evidence>
<evidence type="ECO:0000313" key="13">
    <source>
        <dbReference type="Proteomes" id="UP000549066"/>
    </source>
</evidence>
<feature type="region of interest" description="Disordered" evidence="9">
    <location>
        <begin position="1"/>
        <end position="48"/>
    </location>
</feature>
<dbReference type="InterPro" id="IPR029062">
    <property type="entry name" value="Class_I_gatase-like"/>
</dbReference>
<evidence type="ECO:0000256" key="7">
    <source>
        <dbReference type="PIRSR" id="PIRSR001084-1"/>
    </source>
</evidence>
<dbReference type="EMBL" id="JACCFI010000001">
    <property type="protein sequence ID" value="NYG21150.1"/>
    <property type="molecule type" value="Genomic_DNA"/>
</dbReference>
<dbReference type="GO" id="GO:0009341">
    <property type="term" value="C:beta-galactosidase complex"/>
    <property type="evidence" value="ECO:0007669"/>
    <property type="project" value="InterPro"/>
</dbReference>
<feature type="domain" description="Beta-galactosidase trimerisation" evidence="11">
    <location>
        <begin position="443"/>
        <end position="645"/>
    </location>
</feature>
<dbReference type="PIRSF" id="PIRSF001084">
    <property type="entry name" value="B-galactosidase"/>
    <property type="match status" value="1"/>
</dbReference>
<evidence type="ECO:0000256" key="6">
    <source>
        <dbReference type="PIRNR" id="PIRNR001084"/>
    </source>
</evidence>
<proteinExistence type="inferred from homology"/>
<keyword evidence="13" id="KW-1185">Reference proteome</keyword>
<dbReference type="AlphaFoldDB" id="A0A852WY20"/>
<dbReference type="InterPro" id="IPR013738">
    <property type="entry name" value="Beta_galactosidase_Trimer"/>
</dbReference>
<dbReference type="EC" id="3.2.1.23" evidence="3 6"/>
<feature type="binding site" evidence="8">
    <location>
        <position position="160"/>
    </location>
    <ligand>
        <name>substrate</name>
    </ligand>
</feature>
<keyword evidence="5 6" id="KW-0326">Glycosidase</keyword>
<feature type="compositionally biased region" description="Low complexity" evidence="9">
    <location>
        <begin position="19"/>
        <end position="46"/>
    </location>
</feature>
<dbReference type="PANTHER" id="PTHR36447:SF1">
    <property type="entry name" value="BETA-GALACTOSIDASE GANA"/>
    <property type="match status" value="1"/>
</dbReference>
<feature type="domain" description="Glycoside hydrolase family 42 N-terminal" evidence="10">
    <location>
        <begin position="63"/>
        <end position="428"/>
    </location>
</feature>
<dbReference type="CDD" id="cd03143">
    <property type="entry name" value="A4_beta-galactosidase_middle_domain"/>
    <property type="match status" value="1"/>
</dbReference>
<evidence type="ECO:0000256" key="2">
    <source>
        <dbReference type="ARBA" id="ARBA00005940"/>
    </source>
</evidence>
<dbReference type="GO" id="GO:0004565">
    <property type="term" value="F:beta-galactosidase activity"/>
    <property type="evidence" value="ECO:0007669"/>
    <property type="project" value="UniProtKB-EC"/>
</dbReference>
<evidence type="ECO:0000256" key="8">
    <source>
        <dbReference type="PIRSR" id="PIRSR001084-2"/>
    </source>
</evidence>
<feature type="binding site" evidence="8">
    <location>
        <position position="198"/>
    </location>
    <ligand>
        <name>substrate</name>
    </ligand>
</feature>
<evidence type="ECO:0000259" key="11">
    <source>
        <dbReference type="Pfam" id="PF08532"/>
    </source>
</evidence>
<organism evidence="12 13">
    <name type="scientific">Agromyces hippuratus</name>
    <dbReference type="NCBI Taxonomy" id="286438"/>
    <lineage>
        <taxon>Bacteria</taxon>
        <taxon>Bacillati</taxon>
        <taxon>Actinomycetota</taxon>
        <taxon>Actinomycetes</taxon>
        <taxon>Micrococcales</taxon>
        <taxon>Microbacteriaceae</taxon>
        <taxon>Agromyces</taxon>
    </lineage>
</organism>
<dbReference type="InterPro" id="IPR013780">
    <property type="entry name" value="Glyco_hydro_b"/>
</dbReference>
<evidence type="ECO:0000256" key="9">
    <source>
        <dbReference type="SAM" id="MobiDB-lite"/>
    </source>
</evidence>
<feature type="active site" description="Nucleophile" evidence="7">
    <location>
        <position position="355"/>
    </location>
</feature>
<dbReference type="Pfam" id="PF08532">
    <property type="entry name" value="Glyco_hydro_42M"/>
    <property type="match status" value="1"/>
</dbReference>
<comment type="caution">
    <text evidence="12">The sequence shown here is derived from an EMBL/GenBank/DDBJ whole genome shotgun (WGS) entry which is preliminary data.</text>
</comment>
<dbReference type="Pfam" id="PF02449">
    <property type="entry name" value="Glyco_hydro_42"/>
    <property type="match status" value="1"/>
</dbReference>
<keyword evidence="4 6" id="KW-0378">Hydrolase</keyword>
<accession>A0A852WY20</accession>